<evidence type="ECO:0000313" key="2">
    <source>
        <dbReference type="Proteomes" id="UP000791440"/>
    </source>
</evidence>
<accession>A0A922CEQ4</accession>
<organism evidence="1 2">
    <name type="scientific">Manduca sexta</name>
    <name type="common">Tobacco hawkmoth</name>
    <name type="synonym">Tobacco hornworm</name>
    <dbReference type="NCBI Taxonomy" id="7130"/>
    <lineage>
        <taxon>Eukaryota</taxon>
        <taxon>Metazoa</taxon>
        <taxon>Ecdysozoa</taxon>
        <taxon>Arthropoda</taxon>
        <taxon>Hexapoda</taxon>
        <taxon>Insecta</taxon>
        <taxon>Pterygota</taxon>
        <taxon>Neoptera</taxon>
        <taxon>Endopterygota</taxon>
        <taxon>Lepidoptera</taxon>
        <taxon>Glossata</taxon>
        <taxon>Ditrysia</taxon>
        <taxon>Bombycoidea</taxon>
        <taxon>Sphingidae</taxon>
        <taxon>Sphinginae</taxon>
        <taxon>Sphingini</taxon>
        <taxon>Manduca</taxon>
    </lineage>
</organism>
<name>A0A922CEQ4_MANSE</name>
<reference evidence="1" key="2">
    <citation type="submission" date="2020-12" db="EMBL/GenBank/DDBJ databases">
        <authorList>
            <person name="Kanost M."/>
        </authorList>
    </citation>
    <scope>NUCLEOTIDE SEQUENCE</scope>
</reference>
<dbReference type="AlphaFoldDB" id="A0A922CEQ4"/>
<evidence type="ECO:0008006" key="3">
    <source>
        <dbReference type="Google" id="ProtNLM"/>
    </source>
</evidence>
<dbReference type="EMBL" id="JH668300">
    <property type="protein sequence ID" value="KAG6443194.1"/>
    <property type="molecule type" value="Genomic_DNA"/>
</dbReference>
<evidence type="ECO:0000313" key="1">
    <source>
        <dbReference type="EMBL" id="KAG6443194.1"/>
    </source>
</evidence>
<comment type="caution">
    <text evidence="1">The sequence shown here is derived from an EMBL/GenBank/DDBJ whole genome shotgun (WGS) entry which is preliminary data.</text>
</comment>
<keyword evidence="2" id="KW-1185">Reference proteome</keyword>
<proteinExistence type="predicted"/>
<gene>
    <name evidence="1" type="ORF">O3G_MSEX002731</name>
</gene>
<protein>
    <recommendedName>
        <fullName evidence="3">Reverse transcriptase domain-containing protein</fullName>
    </recommendedName>
</protein>
<dbReference type="Proteomes" id="UP000791440">
    <property type="component" value="Unassembled WGS sequence"/>
</dbReference>
<reference evidence="1" key="1">
    <citation type="journal article" date="2016" name="Insect Biochem. Mol. Biol.">
        <title>Multifaceted biological insights from a draft genome sequence of the tobacco hornworm moth, Manduca sexta.</title>
        <authorList>
            <person name="Kanost M.R."/>
            <person name="Arrese E.L."/>
            <person name="Cao X."/>
            <person name="Chen Y.R."/>
            <person name="Chellapilla S."/>
            <person name="Goldsmith M.R."/>
            <person name="Grosse-Wilde E."/>
            <person name="Heckel D.G."/>
            <person name="Herndon N."/>
            <person name="Jiang H."/>
            <person name="Papanicolaou A."/>
            <person name="Qu J."/>
            <person name="Soulages J.L."/>
            <person name="Vogel H."/>
            <person name="Walters J."/>
            <person name="Waterhouse R.M."/>
            <person name="Ahn S.J."/>
            <person name="Almeida F.C."/>
            <person name="An C."/>
            <person name="Aqrawi P."/>
            <person name="Bretschneider A."/>
            <person name="Bryant W.B."/>
            <person name="Bucks S."/>
            <person name="Chao H."/>
            <person name="Chevignon G."/>
            <person name="Christen J.M."/>
            <person name="Clarke D.F."/>
            <person name="Dittmer N.T."/>
            <person name="Ferguson L.C.F."/>
            <person name="Garavelou S."/>
            <person name="Gordon K.H.J."/>
            <person name="Gunaratna R.T."/>
            <person name="Han Y."/>
            <person name="Hauser F."/>
            <person name="He Y."/>
            <person name="Heidel-Fischer H."/>
            <person name="Hirsh A."/>
            <person name="Hu Y."/>
            <person name="Jiang H."/>
            <person name="Kalra D."/>
            <person name="Klinner C."/>
            <person name="Konig C."/>
            <person name="Kovar C."/>
            <person name="Kroll A.R."/>
            <person name="Kuwar S.S."/>
            <person name="Lee S.L."/>
            <person name="Lehman R."/>
            <person name="Li K."/>
            <person name="Li Z."/>
            <person name="Liang H."/>
            <person name="Lovelace S."/>
            <person name="Lu Z."/>
            <person name="Mansfield J.H."/>
            <person name="McCulloch K.J."/>
            <person name="Mathew T."/>
            <person name="Morton B."/>
            <person name="Muzny D.M."/>
            <person name="Neunemann D."/>
            <person name="Ongeri F."/>
            <person name="Pauchet Y."/>
            <person name="Pu L.L."/>
            <person name="Pyrousis I."/>
            <person name="Rao X.J."/>
            <person name="Redding A."/>
            <person name="Roesel C."/>
            <person name="Sanchez-Gracia A."/>
            <person name="Schaack S."/>
            <person name="Shukla A."/>
            <person name="Tetreau G."/>
            <person name="Wang Y."/>
            <person name="Xiong G.H."/>
            <person name="Traut W."/>
            <person name="Walsh T.K."/>
            <person name="Worley K.C."/>
            <person name="Wu D."/>
            <person name="Wu W."/>
            <person name="Wu Y.Q."/>
            <person name="Zhang X."/>
            <person name="Zou Z."/>
            <person name="Zucker H."/>
            <person name="Briscoe A.D."/>
            <person name="Burmester T."/>
            <person name="Clem R.J."/>
            <person name="Feyereisen R."/>
            <person name="Grimmelikhuijzen C.J.P."/>
            <person name="Hamodrakas S.J."/>
            <person name="Hansson B.S."/>
            <person name="Huguet E."/>
            <person name="Jermiin L.S."/>
            <person name="Lan Q."/>
            <person name="Lehman H.K."/>
            <person name="Lorenzen M."/>
            <person name="Merzendorfer H."/>
            <person name="Michalopoulos I."/>
            <person name="Morton D.B."/>
            <person name="Muthukrishnan S."/>
            <person name="Oakeshott J.G."/>
            <person name="Palmer W."/>
            <person name="Park Y."/>
            <person name="Passarelli A.L."/>
            <person name="Rozas J."/>
            <person name="Schwartz L.M."/>
            <person name="Smith W."/>
            <person name="Southgate A."/>
            <person name="Vilcinskas A."/>
            <person name="Vogt R."/>
            <person name="Wang P."/>
            <person name="Werren J."/>
            <person name="Yu X.Q."/>
            <person name="Zhou J.J."/>
            <person name="Brown S.J."/>
            <person name="Scherer S.E."/>
            <person name="Richards S."/>
            <person name="Blissard G.W."/>
        </authorList>
    </citation>
    <scope>NUCLEOTIDE SEQUENCE</scope>
</reference>
<sequence length="107" mass="11923">MEHFQRLASRLMSSAAALARLLPNFGGPNSACRKLYAGIVRSMALYGALVWADHLTARNIVVLRRPQKVMAVRASRGYRTISYEAACLLARFPPWDLEAKTLASLYL</sequence>